<dbReference type="RefSeq" id="WP_194556800.1">
    <property type="nucleotide sequence ID" value="NZ_JADKMY010000002.1"/>
</dbReference>
<name>A0ABR9ZKG7_9CORY</name>
<dbReference type="Proteomes" id="UP000635902">
    <property type="component" value="Unassembled WGS sequence"/>
</dbReference>
<evidence type="ECO:0000313" key="1">
    <source>
        <dbReference type="EMBL" id="MBF4553915.1"/>
    </source>
</evidence>
<evidence type="ECO:0000313" key="2">
    <source>
        <dbReference type="Proteomes" id="UP000635902"/>
    </source>
</evidence>
<protein>
    <submittedName>
        <fullName evidence="1">Uncharacterized protein</fullName>
    </submittedName>
</protein>
<keyword evidence="2" id="KW-1185">Reference proteome</keyword>
<sequence length="237" mass="26389">MHYDASLRVRELTQNIYDIGDEIAGYIDHVSQAIGDWDPELVQDCLIELDEIVEQGRAEVRPGLSELNGLRQAFISGVKSGQMSGISVTYPHPGRTLAFLHKTGAEVPEMASEERATLSAEQPEEPGAMASTAAWRLWMRSNVDQHVAELNELAEWVVEQTRLALEAQSVLLPQTYSKARQRAVEIAGKFGAVIDKQPMLAQSMRGEAPPEFLQERARVDAVITRLLQRRESRDAVV</sequence>
<comment type="caution">
    <text evidence="1">The sequence shown here is derived from an EMBL/GenBank/DDBJ whole genome shotgun (WGS) entry which is preliminary data.</text>
</comment>
<proteinExistence type="predicted"/>
<reference evidence="1 2" key="1">
    <citation type="submission" date="2020-10" db="EMBL/GenBank/DDBJ databases">
        <title>Novel species in genus Corynebacterium.</title>
        <authorList>
            <person name="Zhang G."/>
        </authorList>
    </citation>
    <scope>NUCLEOTIDE SEQUENCE [LARGE SCALE GENOMIC DNA]</scope>
    <source>
        <strain evidence="1 2">DSM 45110</strain>
    </source>
</reference>
<accession>A0ABR9ZKG7</accession>
<dbReference type="EMBL" id="JADKMY010000002">
    <property type="protein sequence ID" value="MBF4553915.1"/>
    <property type="molecule type" value="Genomic_DNA"/>
</dbReference>
<gene>
    <name evidence="1" type="ORF">IRY30_07470</name>
</gene>
<organism evidence="1 2">
    <name type="scientific">Corynebacterium suicordis DSM 45110</name>
    <dbReference type="NCBI Taxonomy" id="1121369"/>
    <lineage>
        <taxon>Bacteria</taxon>
        <taxon>Bacillati</taxon>
        <taxon>Actinomycetota</taxon>
        <taxon>Actinomycetes</taxon>
        <taxon>Mycobacteriales</taxon>
        <taxon>Corynebacteriaceae</taxon>
        <taxon>Corynebacterium</taxon>
    </lineage>
</organism>